<dbReference type="Proteomes" id="UP000628560">
    <property type="component" value="Unassembled WGS sequence"/>
</dbReference>
<evidence type="ECO:0000256" key="1">
    <source>
        <dbReference type="SAM" id="SignalP"/>
    </source>
</evidence>
<keyword evidence="1" id="KW-0732">Signal</keyword>
<feature type="signal peptide" evidence="1">
    <location>
        <begin position="1"/>
        <end position="24"/>
    </location>
</feature>
<dbReference type="RefSeq" id="WP_194514451.1">
    <property type="nucleotide sequence ID" value="NZ_JADIXP010000024.1"/>
</dbReference>
<name>A0ABD4KFJ7_9ENTR</name>
<feature type="chain" id="PRO_5044810872" evidence="1">
    <location>
        <begin position="25"/>
        <end position="182"/>
    </location>
</feature>
<proteinExistence type="predicted"/>
<protein>
    <submittedName>
        <fullName evidence="2">Uncharacterized protein</fullName>
    </submittedName>
</protein>
<dbReference type="EMBL" id="JADIXP010000024">
    <property type="protein sequence ID" value="MBF4180651.1"/>
    <property type="molecule type" value="Genomic_DNA"/>
</dbReference>
<gene>
    <name evidence="2" type="ORF">ISP11_22600</name>
</gene>
<sequence>MSKLTGYMIGLTALLGVATQDAGAATLSEMRMINASQKPGMTVACRELEEIRIKGQAEPVRVESLLTGVVLKNEGDRMVFDVTYTQKNVGWEAPFRTETYRLITTLEGTRQKLAVDPATIRLSLPYARNREEYFLGLMKASTVSYEDYSIYRVTSATDYQILPGPASPDAPVMHCTVHSASS</sequence>
<dbReference type="AlphaFoldDB" id="A0ABD4KFJ7"/>
<evidence type="ECO:0000313" key="2">
    <source>
        <dbReference type="EMBL" id="MBF4180651.1"/>
    </source>
</evidence>
<reference evidence="2 3" key="1">
    <citation type="submission" date="2020-11" db="EMBL/GenBank/DDBJ databases">
        <title>Identification of Lelliottia nimipressuralis from Wound Infection by Whole Genome-Based Bacterial Identification.</title>
        <authorList>
            <person name="Navarathna D.H."/>
            <person name="Choi H."/>
            <person name="Jinadatha C."/>
            <person name="Chatterjee P."/>
            <person name="Hwang M."/>
        </authorList>
    </citation>
    <scope>NUCLEOTIDE SEQUENCE [LARGE SCALE GENOMIC DNA]</scope>
    <source>
        <strain evidence="2 3">DN2020</strain>
    </source>
</reference>
<comment type="caution">
    <text evidence="2">The sequence shown here is derived from an EMBL/GenBank/DDBJ whole genome shotgun (WGS) entry which is preliminary data.</text>
</comment>
<accession>A0ABD4KFJ7</accession>
<organism evidence="2 3">
    <name type="scientific">Lelliottia nimipressuralis</name>
    <dbReference type="NCBI Taxonomy" id="69220"/>
    <lineage>
        <taxon>Bacteria</taxon>
        <taxon>Pseudomonadati</taxon>
        <taxon>Pseudomonadota</taxon>
        <taxon>Gammaproteobacteria</taxon>
        <taxon>Enterobacterales</taxon>
        <taxon>Enterobacteriaceae</taxon>
        <taxon>Lelliottia</taxon>
    </lineage>
</organism>
<evidence type="ECO:0000313" key="3">
    <source>
        <dbReference type="Proteomes" id="UP000628560"/>
    </source>
</evidence>